<protein>
    <submittedName>
        <fullName evidence="7">Stromal membrane-associated protein</fullName>
    </submittedName>
</protein>
<dbReference type="RefSeq" id="XP_012647809.1">
    <property type="nucleotide sequence ID" value="XM_012792355.1"/>
</dbReference>
<dbReference type="AlphaFoldDB" id="I7IPT2"/>
<dbReference type="InterPro" id="IPR051718">
    <property type="entry name" value="ARF_GTPase-activating"/>
</dbReference>
<dbReference type="SMART" id="SM00105">
    <property type="entry name" value="ArfGap"/>
    <property type="match status" value="1"/>
</dbReference>
<evidence type="ECO:0000256" key="4">
    <source>
        <dbReference type="ARBA" id="ARBA00022833"/>
    </source>
</evidence>
<dbReference type="KEGG" id="bmic:BMR1_02g00170"/>
<dbReference type="GeneID" id="24423824"/>
<gene>
    <name evidence="7" type="ORF">BMR1_02g00170</name>
</gene>
<evidence type="ECO:0000313" key="7">
    <source>
        <dbReference type="EMBL" id="CCF73200.1"/>
    </source>
</evidence>
<dbReference type="InterPro" id="IPR038508">
    <property type="entry name" value="ArfGAP_dom_sf"/>
</dbReference>
<keyword evidence="1" id="KW-0343">GTPase activation</keyword>
<accession>I7IPT2</accession>
<keyword evidence="3 5" id="KW-0863">Zinc-finger</keyword>
<evidence type="ECO:0000259" key="6">
    <source>
        <dbReference type="PROSITE" id="PS50115"/>
    </source>
</evidence>
<evidence type="ECO:0000256" key="3">
    <source>
        <dbReference type="ARBA" id="ARBA00022771"/>
    </source>
</evidence>
<keyword evidence="2" id="KW-0479">Metal-binding</keyword>
<dbReference type="InterPro" id="IPR001164">
    <property type="entry name" value="ArfGAP_dom"/>
</dbReference>
<evidence type="ECO:0000256" key="2">
    <source>
        <dbReference type="ARBA" id="ARBA00022723"/>
    </source>
</evidence>
<evidence type="ECO:0000256" key="1">
    <source>
        <dbReference type="ARBA" id="ARBA00022468"/>
    </source>
</evidence>
<organism evidence="7 8">
    <name type="scientific">Babesia microti (strain RI)</name>
    <dbReference type="NCBI Taxonomy" id="1133968"/>
    <lineage>
        <taxon>Eukaryota</taxon>
        <taxon>Sar</taxon>
        <taxon>Alveolata</taxon>
        <taxon>Apicomplexa</taxon>
        <taxon>Aconoidasida</taxon>
        <taxon>Piroplasmida</taxon>
        <taxon>Babesiidae</taxon>
        <taxon>Babesia</taxon>
    </lineage>
</organism>
<reference evidence="7 8" key="2">
    <citation type="journal article" date="2013" name="PLoS ONE">
        <title>Whole genome mapping and re-organization of the nuclear and mitochondrial genomes of Babesia microti isolates.</title>
        <authorList>
            <person name="Cornillot E."/>
            <person name="Dassouli A."/>
            <person name="Garg A."/>
            <person name="Pachikara N."/>
            <person name="Randazzo S."/>
            <person name="Depoix D."/>
            <person name="Carcy B."/>
            <person name="Delbecq S."/>
            <person name="Frutos R."/>
            <person name="Silva J.C."/>
            <person name="Sutton R."/>
            <person name="Krause P.J."/>
            <person name="Mamoun C.B."/>
        </authorList>
    </citation>
    <scope>NUCLEOTIDE SEQUENCE [LARGE SCALE GENOMIC DNA]</scope>
    <source>
        <strain evidence="7 8">RI</strain>
    </source>
</reference>
<proteinExistence type="predicted"/>
<evidence type="ECO:0000313" key="8">
    <source>
        <dbReference type="Proteomes" id="UP000002899"/>
    </source>
</evidence>
<dbReference type="PANTHER" id="PTHR45705">
    <property type="entry name" value="FI20236P1"/>
    <property type="match status" value="1"/>
</dbReference>
<dbReference type="CDD" id="cd08204">
    <property type="entry name" value="ArfGap"/>
    <property type="match status" value="1"/>
</dbReference>
<keyword evidence="8" id="KW-1185">Reference proteome</keyword>
<dbReference type="GO" id="GO:0005096">
    <property type="term" value="F:GTPase activator activity"/>
    <property type="evidence" value="ECO:0007669"/>
    <property type="project" value="UniProtKB-KW"/>
</dbReference>
<dbReference type="GO" id="GO:0008270">
    <property type="term" value="F:zinc ion binding"/>
    <property type="evidence" value="ECO:0007669"/>
    <property type="project" value="UniProtKB-KW"/>
</dbReference>
<dbReference type="PROSITE" id="PS50115">
    <property type="entry name" value="ARFGAP"/>
    <property type="match status" value="1"/>
</dbReference>
<reference evidence="7 8" key="1">
    <citation type="journal article" date="2012" name="Nucleic Acids Res.">
        <title>Sequencing of the smallest Apicomplexan genome from the human pathogen Babesia microti.</title>
        <authorList>
            <person name="Cornillot E."/>
            <person name="Hadj-Kaddour K."/>
            <person name="Dassouli A."/>
            <person name="Noel B."/>
            <person name="Ranwez V."/>
            <person name="Vacherie B."/>
            <person name="Augagneur Y."/>
            <person name="Bres V."/>
            <person name="Duclos A."/>
            <person name="Randazzo S."/>
            <person name="Carcy B."/>
            <person name="Debierre-Grockiego F."/>
            <person name="Delbecq S."/>
            <person name="Moubri-Menage K."/>
            <person name="Shams-Eldin H."/>
            <person name="Usmani-Brown S."/>
            <person name="Bringaud F."/>
            <person name="Wincker P."/>
            <person name="Vivares C.P."/>
            <person name="Schwarz R.T."/>
            <person name="Schetters T.P."/>
            <person name="Krause P.J."/>
            <person name="Gorenflot A."/>
            <person name="Berry V."/>
            <person name="Barbe V."/>
            <person name="Ben Mamoun C."/>
        </authorList>
    </citation>
    <scope>NUCLEOTIDE SEQUENCE [LARGE SCALE GENOMIC DNA]</scope>
    <source>
        <strain evidence="7 8">RI</strain>
    </source>
</reference>
<name>I7IPT2_BABMR</name>
<dbReference type="Pfam" id="PF01412">
    <property type="entry name" value="ArfGap"/>
    <property type="match status" value="1"/>
</dbReference>
<dbReference type="GO" id="GO:0005737">
    <property type="term" value="C:cytoplasm"/>
    <property type="evidence" value="ECO:0007669"/>
    <property type="project" value="TreeGrafter"/>
</dbReference>
<dbReference type="VEuPathDB" id="PiroplasmaDB:BMR1_02g00170"/>
<dbReference type="PRINTS" id="PR00405">
    <property type="entry name" value="REVINTRACTNG"/>
</dbReference>
<dbReference type="Gene3D" id="1.10.220.150">
    <property type="entry name" value="Arf GTPase activating protein"/>
    <property type="match status" value="1"/>
</dbReference>
<feature type="domain" description="Arf-GAP" evidence="6">
    <location>
        <begin position="5"/>
        <end position="126"/>
    </location>
</feature>
<dbReference type="EMBL" id="FO082872">
    <property type="protein sequence ID" value="CCF73200.1"/>
    <property type="molecule type" value="Genomic_DNA"/>
</dbReference>
<dbReference type="InterPro" id="IPR037278">
    <property type="entry name" value="ARFGAP/RecO"/>
</dbReference>
<dbReference type="FunFam" id="1.10.220.150:FF:000009">
    <property type="entry name" value="stromal membrane-associated protein 1 isoform X1"/>
    <property type="match status" value="1"/>
</dbReference>
<dbReference type="SUPFAM" id="SSF57863">
    <property type="entry name" value="ArfGap/RecO-like zinc finger"/>
    <property type="match status" value="1"/>
</dbReference>
<dbReference type="OrthoDB" id="73919at2759"/>
<reference evidence="7 8" key="3">
    <citation type="journal article" date="2016" name="Sci. Rep.">
        <title>Genome-wide diversity and gene expression profiling of Babesia microti isolates identify polymorphic genes that mediate host-pathogen interactions.</title>
        <authorList>
            <person name="Silva J.C."/>
            <person name="Cornillot E."/>
            <person name="McCracken C."/>
            <person name="Usmani-Brown S."/>
            <person name="Dwivedi A."/>
            <person name="Ifeonu O.O."/>
            <person name="Crabtree J."/>
            <person name="Gotia H.T."/>
            <person name="Virji A.Z."/>
            <person name="Reynes C."/>
            <person name="Colinge J."/>
            <person name="Kumar V."/>
            <person name="Lawres L."/>
            <person name="Pazzi J.E."/>
            <person name="Pablo J.V."/>
            <person name="Hung C."/>
            <person name="Brancato J."/>
            <person name="Kumari P."/>
            <person name="Orvis J."/>
            <person name="Tretina K."/>
            <person name="Chibucos M."/>
            <person name="Ott S."/>
            <person name="Sadzewicz L."/>
            <person name="Sengamalay N."/>
            <person name="Shetty A.C."/>
            <person name="Su Q."/>
            <person name="Tallon L."/>
            <person name="Fraser C.M."/>
            <person name="Frutos R."/>
            <person name="Molina D.M."/>
            <person name="Krause P.J."/>
            <person name="Ben Mamoun C."/>
        </authorList>
    </citation>
    <scope>NUCLEOTIDE SEQUENCE [LARGE SCALE GENOMIC DNA]</scope>
    <source>
        <strain evidence="7 8">RI</strain>
    </source>
</reference>
<keyword evidence="4" id="KW-0862">Zinc</keyword>
<evidence type="ECO:0000256" key="5">
    <source>
        <dbReference type="PROSITE-ProRule" id="PRU00288"/>
    </source>
</evidence>
<dbReference type="Proteomes" id="UP000002899">
    <property type="component" value="Chromosome II"/>
</dbReference>
<sequence length="280" mass="31374">MGSKSHEINEILAIPGNNICADCGCHSPRWASINLGVVICINCSGVHRKLGVHISKIKSLTLDTLKPEWIKCLKYIGNNIANSYYLSRLPNDVPRIRPGESAHKVEIWIRNKYEKKIYSSNDLIEPCVLVNQGKDPRNVYSSAKTMLSKPHSEFVADFSYLTMSHTNSNSTNAPLIELNNKEINFANFDSCTTRSYPVDIVKNVDIENQTTHVSKEENIPKLSDVYKIRDAKIEAAKACIAKMYKNPEQLGLHPDANDIKPSCIDNSGNIDFTKLFNYGS</sequence>
<dbReference type="PANTHER" id="PTHR45705:SF1">
    <property type="entry name" value="FI20236P1"/>
    <property type="match status" value="1"/>
</dbReference>